<dbReference type="InterPro" id="IPR027417">
    <property type="entry name" value="P-loop_NTPase"/>
</dbReference>
<reference evidence="2 3" key="1">
    <citation type="submission" date="2017-05" db="EMBL/GenBank/DDBJ databases">
        <title>Vagococcus spp. assemblies.</title>
        <authorList>
            <person name="Gulvik C.A."/>
        </authorList>
    </citation>
    <scope>NUCLEOTIDE SEQUENCE [LARGE SCALE GENOMIC DNA]</scope>
    <source>
        <strain evidence="2 3">NCFB 2497</strain>
    </source>
</reference>
<dbReference type="Gene3D" id="3.40.50.300">
    <property type="entry name" value="P-loop containing nucleotide triphosphate hydrolases"/>
    <property type="match status" value="1"/>
</dbReference>
<dbReference type="RefSeq" id="WP_114288999.1">
    <property type="nucleotide sequence ID" value="NZ_NGJX01000003.1"/>
</dbReference>
<comment type="caution">
    <text evidence="2">The sequence shown here is derived from an EMBL/GenBank/DDBJ whole genome shotgun (WGS) entry which is preliminary data.</text>
</comment>
<keyword evidence="3" id="KW-1185">Reference proteome</keyword>
<sequence>MNITDSISLGNSFSKNKLDIKGYIIENSPTTGGGQGSYNIPQEFFDNALNHNVFENTNLTQSDLRNIDPDSHLDKFFILSSNYSLELGNHILTILDTDNSVPRNLLIVAGPNSKLQVRRKHSNKIPTLPDERDFSWFKKLYDLTSRPGEINLIIDTQLHTLKIEYTPLPEFENINLVREDTEEILTTLDQPHQQIFSGAPGTGKSFQLKELANTHFIYGNDIAFERVTFHPSMSYGQFVGVFKPFPTDGDKDYPITYRYIPGPLLKQLEKAYMNPDKRFLLLIEEINRANVAAVFGDTFQLLDREDGESVYPIFISEDLQTHLKNKDTGILKQDSTIRDDIRDKLENEGLYFPNNFYIWASMNGADQGVMPIDTAFKRRWDFVKFDVNHLSSDEEVYFSNKTIYYKNIQEPLLWNELRKKINHKMLQERISEDKLMGPYFISKNIMDKGEKELTKAFETKVLMYLFEDAIKMRKREFFNPDYITDNEMYYSNICTQFREHGPNIFNDIHFE</sequence>
<protein>
    <recommendedName>
        <fullName evidence="1">ATPase dynein-related AAA domain-containing protein</fullName>
    </recommendedName>
</protein>
<evidence type="ECO:0000313" key="2">
    <source>
        <dbReference type="EMBL" id="RSU03948.1"/>
    </source>
</evidence>
<organism evidence="2 3">
    <name type="scientific">Vagococcus fluvialis</name>
    <dbReference type="NCBI Taxonomy" id="2738"/>
    <lineage>
        <taxon>Bacteria</taxon>
        <taxon>Bacillati</taxon>
        <taxon>Bacillota</taxon>
        <taxon>Bacilli</taxon>
        <taxon>Lactobacillales</taxon>
        <taxon>Enterococcaceae</taxon>
        <taxon>Vagococcus</taxon>
    </lineage>
</organism>
<dbReference type="PANTHER" id="PTHR37291">
    <property type="entry name" value="5-METHYLCYTOSINE-SPECIFIC RESTRICTION ENZYME B"/>
    <property type="match status" value="1"/>
</dbReference>
<dbReference type="AlphaFoldDB" id="A0A369B1T6"/>
<dbReference type="OrthoDB" id="9781481at2"/>
<dbReference type="PANTHER" id="PTHR37291:SF1">
    <property type="entry name" value="TYPE IV METHYL-DIRECTED RESTRICTION ENZYME ECOKMCRB SUBUNIT"/>
    <property type="match status" value="1"/>
</dbReference>
<feature type="domain" description="ATPase dynein-related AAA" evidence="1">
    <location>
        <begin position="195"/>
        <end position="379"/>
    </location>
</feature>
<evidence type="ECO:0000259" key="1">
    <source>
        <dbReference type="Pfam" id="PF07728"/>
    </source>
</evidence>
<dbReference type="GeneID" id="63145776"/>
<dbReference type="SUPFAM" id="SSF52540">
    <property type="entry name" value="P-loop containing nucleoside triphosphate hydrolases"/>
    <property type="match status" value="1"/>
</dbReference>
<gene>
    <name evidence="2" type="ORF">CBF32_04560</name>
</gene>
<dbReference type="Proteomes" id="UP000288197">
    <property type="component" value="Unassembled WGS sequence"/>
</dbReference>
<accession>A0A369B1T6</accession>
<dbReference type="InterPro" id="IPR052934">
    <property type="entry name" value="Methyl-DNA_Rec/Restrict_Enz"/>
</dbReference>
<dbReference type="GO" id="GO:0005524">
    <property type="term" value="F:ATP binding"/>
    <property type="evidence" value="ECO:0007669"/>
    <property type="project" value="InterPro"/>
</dbReference>
<name>A0A369B1T6_9ENTE</name>
<dbReference type="GO" id="GO:0016887">
    <property type="term" value="F:ATP hydrolysis activity"/>
    <property type="evidence" value="ECO:0007669"/>
    <property type="project" value="InterPro"/>
</dbReference>
<dbReference type="Pfam" id="PF07728">
    <property type="entry name" value="AAA_5"/>
    <property type="match status" value="1"/>
</dbReference>
<evidence type="ECO:0000313" key="3">
    <source>
        <dbReference type="Proteomes" id="UP000288197"/>
    </source>
</evidence>
<dbReference type="EMBL" id="NGJX01000003">
    <property type="protein sequence ID" value="RSU03948.1"/>
    <property type="molecule type" value="Genomic_DNA"/>
</dbReference>
<dbReference type="InterPro" id="IPR011704">
    <property type="entry name" value="ATPase_dyneun-rel_AAA"/>
</dbReference>
<proteinExistence type="predicted"/>